<evidence type="ECO:0000313" key="1">
    <source>
        <dbReference type="EMBL" id="SFL19166.1"/>
    </source>
</evidence>
<name>A0A1I4FQS0_9HYPH</name>
<gene>
    <name evidence="1" type="ORF">SAMN04488498_1527</name>
</gene>
<keyword evidence="2" id="KW-1185">Reference proteome</keyword>
<dbReference type="EMBL" id="FOSL01000052">
    <property type="protein sequence ID" value="SFL19166.1"/>
    <property type="molecule type" value="Genomic_DNA"/>
</dbReference>
<dbReference type="AlphaFoldDB" id="A0A1I4FQS0"/>
<sequence length="67" mass="7783">MKRWRARPHQAQVLTEFKHPVHHLPLRRLDQALVAYGMERAFKFLLTLAQETFSVGNSGARSYSCQT</sequence>
<evidence type="ECO:0000313" key="2">
    <source>
        <dbReference type="Proteomes" id="UP000323300"/>
    </source>
</evidence>
<accession>A0A1I4FQS0</accession>
<organism evidence="1 2">
    <name type="scientific">Neomesorhizobium albiziae</name>
    <dbReference type="NCBI Taxonomy" id="335020"/>
    <lineage>
        <taxon>Bacteria</taxon>
        <taxon>Pseudomonadati</taxon>
        <taxon>Pseudomonadota</taxon>
        <taxon>Alphaproteobacteria</taxon>
        <taxon>Hyphomicrobiales</taxon>
        <taxon>Phyllobacteriaceae</taxon>
        <taxon>Neomesorhizobium</taxon>
    </lineage>
</organism>
<dbReference type="Proteomes" id="UP000323300">
    <property type="component" value="Unassembled WGS sequence"/>
</dbReference>
<protein>
    <submittedName>
        <fullName evidence="1">Uncharacterized protein</fullName>
    </submittedName>
</protein>
<reference evidence="1 2" key="1">
    <citation type="submission" date="2016-10" db="EMBL/GenBank/DDBJ databases">
        <authorList>
            <person name="Varghese N."/>
            <person name="Submissions S."/>
        </authorList>
    </citation>
    <scope>NUCLEOTIDE SEQUENCE [LARGE SCALE GENOMIC DNA]</scope>
    <source>
        <strain evidence="1 2">DSM 21822</strain>
    </source>
</reference>
<proteinExistence type="predicted"/>